<dbReference type="SUPFAM" id="SSF50729">
    <property type="entry name" value="PH domain-like"/>
    <property type="match status" value="1"/>
</dbReference>
<dbReference type="PROSITE" id="PS50003">
    <property type="entry name" value="PH_DOMAIN"/>
    <property type="match status" value="1"/>
</dbReference>
<keyword evidence="5" id="KW-1185">Reference proteome</keyword>
<dbReference type="Pfam" id="PF00169">
    <property type="entry name" value="PH"/>
    <property type="match status" value="1"/>
</dbReference>
<feature type="compositionally biased region" description="Low complexity" evidence="1">
    <location>
        <begin position="639"/>
        <end position="656"/>
    </location>
</feature>
<dbReference type="InterPro" id="IPR053086">
    <property type="entry name" value="RhoGEF_domain"/>
</dbReference>
<feature type="region of interest" description="Disordered" evidence="1">
    <location>
        <begin position="442"/>
        <end position="474"/>
    </location>
</feature>
<dbReference type="InterPro" id="IPR000219">
    <property type="entry name" value="DH_dom"/>
</dbReference>
<dbReference type="PANTHER" id="PTHR45834">
    <property type="entry name" value="RHO GUANINE NUCLEOTIDE EXCHANGE FACTOR 9-RELATED"/>
    <property type="match status" value="1"/>
</dbReference>
<evidence type="ECO:0000313" key="4">
    <source>
        <dbReference type="EMBL" id="SAL98502.1"/>
    </source>
</evidence>
<organism evidence="4">
    <name type="scientific">Absidia glauca</name>
    <name type="common">Pin mould</name>
    <dbReference type="NCBI Taxonomy" id="4829"/>
    <lineage>
        <taxon>Eukaryota</taxon>
        <taxon>Fungi</taxon>
        <taxon>Fungi incertae sedis</taxon>
        <taxon>Mucoromycota</taxon>
        <taxon>Mucoromycotina</taxon>
        <taxon>Mucoromycetes</taxon>
        <taxon>Mucorales</taxon>
        <taxon>Cunninghamellaceae</taxon>
        <taxon>Absidia</taxon>
    </lineage>
</organism>
<sequence>MNVSLQFEPLDCSFYDWPSDIYAVQQPLVTKTNGTENENAAKRQKQSLRCRHAIDELLQTERDYTNHLTHLVEVCFDQILARQKWILDKHKTTIVRNANVLLHFHKSLLLALEHTTMIGGGSTSKDVLARCGHIATVFLDMGSNFTLYDTYCDKHDAAIALCNEYRSKPEWVGFTRECATPTDSTDAAPRTGNTSAGSSGSDQMTKPLHFEDYLIKPVQRVCRYQLLLKEILHYTPRGTTEYRRLDCALGMMHAVVAGIDRRKYHRDTTERTRLFIDRLDTSCDGRLDKDSLYLLGNLVMAGVIDVTYTSLGQTTISSSRSKYLGCFIFPTYLIMVRAKKVTSYTPKHWFPLRLVEVEDLQDIQDQREYAFVVRCKKHCFAFTASCQREKKLWLAKLSQAIATAKSQPRSADNFMVSSLHGVAKPAKIRTSRSVTNLLDFSGRDSTSSSASSNATTLTATSSTSSSSSSSCSSPYSTSTWLQHSDSTIKRSKSLSLQLVSYYQSSSNPPSPASPKLPTLIPPLPTPTTTTTTTTKRHSADFSPRTKRRDQLKTRIHSEMYIKPPNLIDPTTRRRQSVDLMSTSSSQLSLTMIGKIKNNHQHALRMGSDHKLRDVCTQDYLSSRSWSTLLRESSNGPTHYTTSSNPSTTTSNNSSYTGDGLLFAHEPFTTGQRRQHGSTGSYPTAQKTTSATAPTSPADNDQTTVHIALFLSSHHR</sequence>
<dbReference type="GO" id="GO:0005829">
    <property type="term" value="C:cytosol"/>
    <property type="evidence" value="ECO:0007669"/>
    <property type="project" value="TreeGrafter"/>
</dbReference>
<feature type="region of interest" description="Disordered" evidence="1">
    <location>
        <begin position="180"/>
        <end position="203"/>
    </location>
</feature>
<dbReference type="OMA" id="AFVVRCK"/>
<protein>
    <recommendedName>
        <fullName evidence="6">DH domain-containing protein</fullName>
    </recommendedName>
</protein>
<dbReference type="SMART" id="SM00325">
    <property type="entry name" value="RhoGEF"/>
    <property type="match status" value="1"/>
</dbReference>
<feature type="domain" description="DH" evidence="3">
    <location>
        <begin position="49"/>
        <end position="262"/>
    </location>
</feature>
<dbReference type="SMART" id="SM00233">
    <property type="entry name" value="PH"/>
    <property type="match status" value="1"/>
</dbReference>
<feature type="compositionally biased region" description="Low complexity" evidence="1">
    <location>
        <begin position="445"/>
        <end position="474"/>
    </location>
</feature>
<feature type="region of interest" description="Disordered" evidence="1">
    <location>
        <begin position="629"/>
        <end position="701"/>
    </location>
</feature>
<dbReference type="STRING" id="4829.A0A163JD77"/>
<feature type="compositionally biased region" description="Polar residues" evidence="1">
    <location>
        <begin position="629"/>
        <end position="638"/>
    </location>
</feature>
<proteinExistence type="predicted"/>
<feature type="domain" description="PH" evidence="2">
    <location>
        <begin position="297"/>
        <end position="402"/>
    </location>
</feature>
<dbReference type="PROSITE" id="PS50010">
    <property type="entry name" value="DH_2"/>
    <property type="match status" value="1"/>
</dbReference>
<dbReference type="InterPro" id="IPR035899">
    <property type="entry name" value="DBL_dom_sf"/>
</dbReference>
<reference evidence="4" key="1">
    <citation type="submission" date="2016-04" db="EMBL/GenBank/DDBJ databases">
        <authorList>
            <person name="Evans L.H."/>
            <person name="Alamgir A."/>
            <person name="Owens N."/>
            <person name="Weber N.D."/>
            <person name="Virtaneva K."/>
            <person name="Barbian K."/>
            <person name="Babar A."/>
            <person name="Rosenke K."/>
        </authorList>
    </citation>
    <scope>NUCLEOTIDE SEQUENCE [LARGE SCALE GENOMIC DNA]</scope>
    <source>
        <strain evidence="4">CBS 101.48</strain>
    </source>
</reference>
<dbReference type="InParanoid" id="A0A163JD77"/>
<feature type="compositionally biased region" description="Polar residues" evidence="1">
    <location>
        <begin position="668"/>
        <end position="681"/>
    </location>
</feature>
<feature type="region of interest" description="Disordered" evidence="1">
    <location>
        <begin position="502"/>
        <end position="548"/>
    </location>
</feature>
<accession>A0A163JD77</accession>
<feature type="compositionally biased region" description="Pro residues" evidence="1">
    <location>
        <begin position="508"/>
        <end position="525"/>
    </location>
</feature>
<name>A0A163JD77_ABSGL</name>
<feature type="compositionally biased region" description="Low complexity" evidence="1">
    <location>
        <begin position="682"/>
        <end position="697"/>
    </location>
</feature>
<dbReference type="InterPro" id="IPR011993">
    <property type="entry name" value="PH-like_dom_sf"/>
</dbReference>
<dbReference type="OrthoDB" id="1716625at2759"/>
<dbReference type="Pfam" id="PF00621">
    <property type="entry name" value="RhoGEF"/>
    <property type="match status" value="1"/>
</dbReference>
<evidence type="ECO:0008006" key="6">
    <source>
        <dbReference type="Google" id="ProtNLM"/>
    </source>
</evidence>
<evidence type="ECO:0000259" key="2">
    <source>
        <dbReference type="PROSITE" id="PS50003"/>
    </source>
</evidence>
<evidence type="ECO:0000259" key="3">
    <source>
        <dbReference type="PROSITE" id="PS50010"/>
    </source>
</evidence>
<dbReference type="Proteomes" id="UP000078561">
    <property type="component" value="Unassembled WGS sequence"/>
</dbReference>
<feature type="compositionally biased region" description="Polar residues" evidence="1">
    <location>
        <begin position="181"/>
        <end position="203"/>
    </location>
</feature>
<dbReference type="EMBL" id="LT552109">
    <property type="protein sequence ID" value="SAL98502.1"/>
    <property type="molecule type" value="Genomic_DNA"/>
</dbReference>
<dbReference type="CDD" id="cd00160">
    <property type="entry name" value="RhoGEF"/>
    <property type="match status" value="1"/>
</dbReference>
<evidence type="ECO:0000313" key="5">
    <source>
        <dbReference type="Proteomes" id="UP000078561"/>
    </source>
</evidence>
<dbReference type="GO" id="GO:0005085">
    <property type="term" value="F:guanyl-nucleotide exchange factor activity"/>
    <property type="evidence" value="ECO:0007669"/>
    <property type="project" value="InterPro"/>
</dbReference>
<evidence type="ECO:0000256" key="1">
    <source>
        <dbReference type="SAM" id="MobiDB-lite"/>
    </source>
</evidence>
<gene>
    <name evidence="4" type="primary">ABSGL_04039.1 scaffold 4782</name>
</gene>
<dbReference type="Gene3D" id="1.20.900.10">
    <property type="entry name" value="Dbl homology (DH) domain"/>
    <property type="match status" value="1"/>
</dbReference>
<dbReference type="InterPro" id="IPR001849">
    <property type="entry name" value="PH_domain"/>
</dbReference>
<dbReference type="Gene3D" id="2.30.29.30">
    <property type="entry name" value="Pleckstrin-homology domain (PH domain)/Phosphotyrosine-binding domain (PTB)"/>
    <property type="match status" value="1"/>
</dbReference>
<dbReference type="PANTHER" id="PTHR45834:SF3">
    <property type="entry name" value="RHO GUANINE NUCLEOTIDE EXCHANGE FACTOR 3, ISOFORM L"/>
    <property type="match status" value="1"/>
</dbReference>
<dbReference type="SUPFAM" id="SSF48065">
    <property type="entry name" value="DBL homology domain (DH-domain)"/>
    <property type="match status" value="1"/>
</dbReference>
<dbReference type="AlphaFoldDB" id="A0A163JD77"/>